<dbReference type="InterPro" id="IPR033653">
    <property type="entry name" value="NTP-PPase_DR2231-like"/>
</dbReference>
<protein>
    <submittedName>
        <fullName evidence="1">NTP pyrophosphohydrolase</fullName>
    </submittedName>
</protein>
<gene>
    <name evidence="1" type="ORF">Cygsa01_00041</name>
</gene>
<proteinExistence type="predicted"/>
<dbReference type="Gene3D" id="1.10.3420.10">
    <property type="entry name" value="putative ntp pyrophosphohydrolase like domain"/>
    <property type="match status" value="1"/>
</dbReference>
<evidence type="ECO:0000313" key="1">
    <source>
        <dbReference type="EMBL" id="XAI71087.1"/>
    </source>
</evidence>
<dbReference type="EMBL" id="PP179332">
    <property type="protein sequence ID" value="XAI71087.1"/>
    <property type="molecule type" value="Genomic_DNA"/>
</dbReference>
<accession>A0AAU6W3C1</accession>
<organism evidence="1">
    <name type="scientific">Pseudomonas phage Cygsa01</name>
    <dbReference type="NCBI Taxonomy" id="3138529"/>
    <lineage>
        <taxon>Viruses</taxon>
    </lineage>
</organism>
<name>A0AAU6W3C1_9VIRU</name>
<dbReference type="CDD" id="cd11530">
    <property type="entry name" value="NTP-PPase_DR2231_like"/>
    <property type="match status" value="1"/>
</dbReference>
<dbReference type="InterPro" id="IPR023292">
    <property type="entry name" value="NTP_PyroPHydrolase-like_dom_sf"/>
</dbReference>
<sequence>MSQVVPTNTAARLQHTTFQKNTLMNLAFGNAKGDKAAPDWDALERQYKISMSEMKEIGKAIEDRDFEELIDGIADVTTTNDGLAHIAGINGDVALDCVYRSNMSKFCATQEEVDATIAKYEALGVVLTVHGEFPAKYVRSAQPQYLKGELIPAGKFLKGINYQGPDFSAVYEKAD</sequence>
<reference evidence="1" key="1">
    <citation type="journal article" date="2024" name="J. Gen. Virol.">
        <title>Novel phages of Pseudomonas syringae unveil numerous potential auxiliary metabolic genes.</title>
        <authorList>
            <person name="Feltin C."/>
            <person name="Garneau J.R."/>
            <person name="Morris C.E."/>
            <person name="Berard A."/>
            <person name="Torres-Barcelo C."/>
        </authorList>
    </citation>
    <scope>NUCLEOTIDE SEQUENCE</scope>
</reference>